<dbReference type="Pfam" id="PF10114">
    <property type="entry name" value="PocR"/>
    <property type="match status" value="1"/>
</dbReference>
<dbReference type="RefSeq" id="WP_095308406.1">
    <property type="nucleotide sequence ID" value="NZ_BORC01000002.1"/>
</dbReference>
<dbReference type="InterPro" id="IPR050640">
    <property type="entry name" value="Bact_2-comp_sensor_kinase"/>
</dbReference>
<dbReference type="Gene3D" id="3.30.565.10">
    <property type="entry name" value="Histidine kinase-like ATPase, C-terminal domain"/>
    <property type="match status" value="1"/>
</dbReference>
<proteinExistence type="predicted"/>
<evidence type="ECO:0000259" key="1">
    <source>
        <dbReference type="Pfam" id="PF02518"/>
    </source>
</evidence>
<organism evidence="4 5">
    <name type="scientific">Robertmurraya siralis</name>
    <dbReference type="NCBI Taxonomy" id="77777"/>
    <lineage>
        <taxon>Bacteria</taxon>
        <taxon>Bacillati</taxon>
        <taxon>Bacillota</taxon>
        <taxon>Bacilli</taxon>
        <taxon>Bacillales</taxon>
        <taxon>Bacillaceae</taxon>
        <taxon>Robertmurraya</taxon>
    </lineage>
</organism>
<dbReference type="SUPFAM" id="SSF55874">
    <property type="entry name" value="ATPase domain of HSP90 chaperone/DNA topoisomerase II/histidine kinase"/>
    <property type="match status" value="1"/>
</dbReference>
<feature type="domain" description="Signal transduction histidine kinase internal region" evidence="2">
    <location>
        <begin position="205"/>
        <end position="279"/>
    </location>
</feature>
<keyword evidence="4" id="KW-0418">Kinase</keyword>
<keyword evidence="5" id="KW-1185">Reference proteome</keyword>
<protein>
    <submittedName>
        <fullName evidence="4">Histidine kinase</fullName>
    </submittedName>
</protein>
<name>A0A919WH45_9BACI</name>
<dbReference type="PANTHER" id="PTHR34220:SF7">
    <property type="entry name" value="SENSOR HISTIDINE KINASE YPDA"/>
    <property type="match status" value="1"/>
</dbReference>
<dbReference type="InterPro" id="IPR036890">
    <property type="entry name" value="HATPase_C_sf"/>
</dbReference>
<feature type="domain" description="PocR" evidence="3">
    <location>
        <begin position="5"/>
        <end position="166"/>
    </location>
</feature>
<sequence>MNIQEIIDFDALQRVQDSFTKATGLAAITVDFRGNPITKYSNFSSFCEKIRKNPKLYDTCLKCDAFGGLEASRREGVFIYRCHTGLVDFAVPIIIKGRLIGSMLVGQVKSSDDDHENLEYITSKSLGWKEDEEVLQELEKVPVMSYEKIAAVADMMFHVINSMVEKDITQYVQEELRAKDQQLLDQMKIQAELEKSLLTKQNQFFRLLVNPNFLFNVINTMSCFAVIEKAPKTQDVILTFSDMMKYLITSYNSLVTVEDEISYMNLYLKLQKIRFGDRMNISIDIPRELRTIQIPPMIIVALLDNAIIHGLEPKEGNGTIMVRGSADNEDFVCEVIDDGVGISVDKINSFMKEQGVSEQDNQFKGIGFRHVNFNLRLLYGNDYQLEIAQNRKGGTTVRFKIPMESNGGVPHV</sequence>
<accession>A0A919WH45</accession>
<keyword evidence="4" id="KW-0808">Transferase</keyword>
<dbReference type="GO" id="GO:0000155">
    <property type="term" value="F:phosphorelay sensor kinase activity"/>
    <property type="evidence" value="ECO:0007669"/>
    <property type="project" value="InterPro"/>
</dbReference>
<evidence type="ECO:0000313" key="4">
    <source>
        <dbReference type="EMBL" id="GIN61674.1"/>
    </source>
</evidence>
<dbReference type="Pfam" id="PF02518">
    <property type="entry name" value="HATPase_c"/>
    <property type="match status" value="1"/>
</dbReference>
<dbReference type="InterPro" id="IPR018771">
    <property type="entry name" value="PocR_dom"/>
</dbReference>
<dbReference type="InterPro" id="IPR003594">
    <property type="entry name" value="HATPase_dom"/>
</dbReference>
<evidence type="ECO:0000259" key="2">
    <source>
        <dbReference type="Pfam" id="PF06580"/>
    </source>
</evidence>
<dbReference type="Pfam" id="PF06580">
    <property type="entry name" value="His_kinase"/>
    <property type="match status" value="1"/>
</dbReference>
<dbReference type="PANTHER" id="PTHR34220">
    <property type="entry name" value="SENSOR HISTIDINE KINASE YPDA"/>
    <property type="match status" value="1"/>
</dbReference>
<evidence type="ECO:0000313" key="5">
    <source>
        <dbReference type="Proteomes" id="UP000682111"/>
    </source>
</evidence>
<dbReference type="EMBL" id="BORC01000002">
    <property type="protein sequence ID" value="GIN61674.1"/>
    <property type="molecule type" value="Genomic_DNA"/>
</dbReference>
<feature type="domain" description="Histidine kinase/HSP90-like ATPase" evidence="1">
    <location>
        <begin position="298"/>
        <end position="404"/>
    </location>
</feature>
<dbReference type="AlphaFoldDB" id="A0A919WH45"/>
<dbReference type="OrthoDB" id="9776552at2"/>
<comment type="caution">
    <text evidence="4">The sequence shown here is derived from an EMBL/GenBank/DDBJ whole genome shotgun (WGS) entry which is preliminary data.</text>
</comment>
<reference evidence="4" key="1">
    <citation type="submission" date="2021-03" db="EMBL/GenBank/DDBJ databases">
        <title>Antimicrobial resistance genes in bacteria isolated from Japanese honey, and their potential for conferring macrolide and lincosamide resistance in the American foulbrood pathogen Paenibacillus larvae.</title>
        <authorList>
            <person name="Okamoto M."/>
            <person name="Kumagai M."/>
            <person name="Kanamori H."/>
            <person name="Takamatsu D."/>
        </authorList>
    </citation>
    <scope>NUCLEOTIDE SEQUENCE</scope>
    <source>
        <strain evidence="4">J27TS8</strain>
    </source>
</reference>
<gene>
    <name evidence="4" type="ORF">J27TS8_16670</name>
</gene>
<dbReference type="GO" id="GO:0016020">
    <property type="term" value="C:membrane"/>
    <property type="evidence" value="ECO:0007669"/>
    <property type="project" value="InterPro"/>
</dbReference>
<dbReference type="InterPro" id="IPR010559">
    <property type="entry name" value="Sig_transdc_His_kin_internal"/>
</dbReference>
<dbReference type="Proteomes" id="UP000682111">
    <property type="component" value="Unassembled WGS sequence"/>
</dbReference>
<evidence type="ECO:0000259" key="3">
    <source>
        <dbReference type="Pfam" id="PF10114"/>
    </source>
</evidence>